<evidence type="ECO:0000256" key="1">
    <source>
        <dbReference type="ARBA" id="ARBA00022723"/>
    </source>
</evidence>
<dbReference type="InterPro" id="IPR040086">
    <property type="entry name" value="MJ0683-like"/>
</dbReference>
<keyword evidence="7" id="KW-1185">Reference proteome</keyword>
<reference evidence="6 7" key="1">
    <citation type="submission" date="2015-03" db="EMBL/GenBank/DDBJ databases">
        <title>Genome assembly of Sandaracinus amylolyticus DSM 53668.</title>
        <authorList>
            <person name="Sharma G."/>
            <person name="Subramanian S."/>
        </authorList>
    </citation>
    <scope>NUCLEOTIDE SEQUENCE [LARGE SCALE GENOMIC DNA]</scope>
    <source>
        <strain evidence="6 7">DSM 53668</strain>
    </source>
</reference>
<dbReference type="RefSeq" id="WP_053231315.1">
    <property type="nucleotide sequence ID" value="NZ_CP011125.1"/>
</dbReference>
<accession>A0A0F6YFR4</accession>
<dbReference type="AlphaFoldDB" id="A0A0F6YFR4"/>
<dbReference type="SMART" id="SM00729">
    <property type="entry name" value="Elp3"/>
    <property type="match status" value="1"/>
</dbReference>
<protein>
    <submittedName>
        <fullName evidence="6">Radical SAM domain protein</fullName>
    </submittedName>
</protein>
<dbReference type="Pfam" id="PF04055">
    <property type="entry name" value="Radical_SAM"/>
    <property type="match status" value="1"/>
</dbReference>
<dbReference type="Gene3D" id="3.80.30.30">
    <property type="match status" value="1"/>
</dbReference>
<dbReference type="STRING" id="927083.DB32_001056"/>
<sequence>MPRSVQNPPNRFSSTEIDYEGEAPLAELTPIEERAKSILSENDSPDVGFRWSINPYRGCYHGCAYCYARPSHQYLGYGAGTDFDRKIVVKINAPELLREAFDRPSWSGETIAISGNTDCYQPLEAKYRLTRALLELCLAYKNPVGLITKGSVIRRDLDVLAALARTTRCRVTMSIAFASDDDARAIEPWASPPSKRFETLKMLADAGVPCGVSLAPVIPGLNDSQMPEILERAKDCGASHAFIVLLRLPSEVLPVFDERLAQALPMRHAKVMNAIREMRGGRMYESDFGLRQVGRGERWRMIEQLFETHLRRLGLDRRSTAMDTDEDPPTTFERPKKQLTLF</sequence>
<dbReference type="PANTHER" id="PTHR43432:SF3">
    <property type="entry name" value="SLR0285 PROTEIN"/>
    <property type="match status" value="1"/>
</dbReference>
<dbReference type="GO" id="GO:0046872">
    <property type="term" value="F:metal ion binding"/>
    <property type="evidence" value="ECO:0007669"/>
    <property type="project" value="UniProtKB-KW"/>
</dbReference>
<evidence type="ECO:0000256" key="4">
    <source>
        <dbReference type="SAM" id="MobiDB-lite"/>
    </source>
</evidence>
<dbReference type="InterPro" id="IPR058240">
    <property type="entry name" value="rSAM_sf"/>
</dbReference>
<proteinExistence type="predicted"/>
<dbReference type="Proteomes" id="UP000034883">
    <property type="component" value="Chromosome"/>
</dbReference>
<keyword evidence="3" id="KW-0411">Iron-sulfur</keyword>
<keyword evidence="2" id="KW-0408">Iron</keyword>
<evidence type="ECO:0000313" key="6">
    <source>
        <dbReference type="EMBL" id="AKF03907.1"/>
    </source>
</evidence>
<dbReference type="PROSITE" id="PS51918">
    <property type="entry name" value="RADICAL_SAM"/>
    <property type="match status" value="1"/>
</dbReference>
<dbReference type="SFLD" id="SFLDS00029">
    <property type="entry name" value="Radical_SAM"/>
    <property type="match status" value="1"/>
</dbReference>
<dbReference type="EMBL" id="CP011125">
    <property type="protein sequence ID" value="AKF03907.1"/>
    <property type="molecule type" value="Genomic_DNA"/>
</dbReference>
<keyword evidence="1" id="KW-0479">Metal-binding</keyword>
<dbReference type="OrthoDB" id="9785699at2"/>
<organism evidence="6 7">
    <name type="scientific">Sandaracinus amylolyticus</name>
    <dbReference type="NCBI Taxonomy" id="927083"/>
    <lineage>
        <taxon>Bacteria</taxon>
        <taxon>Pseudomonadati</taxon>
        <taxon>Myxococcota</taxon>
        <taxon>Polyangia</taxon>
        <taxon>Polyangiales</taxon>
        <taxon>Sandaracinaceae</taxon>
        <taxon>Sandaracinus</taxon>
    </lineage>
</organism>
<gene>
    <name evidence="6" type="ORF">DB32_001056</name>
</gene>
<dbReference type="InterPro" id="IPR007197">
    <property type="entry name" value="rSAM"/>
</dbReference>
<evidence type="ECO:0000256" key="3">
    <source>
        <dbReference type="ARBA" id="ARBA00023014"/>
    </source>
</evidence>
<dbReference type="SFLD" id="SFLDG01084">
    <property type="entry name" value="Uncharacterised_Radical_SAM_Su"/>
    <property type="match status" value="1"/>
</dbReference>
<dbReference type="CDD" id="cd01335">
    <property type="entry name" value="Radical_SAM"/>
    <property type="match status" value="1"/>
</dbReference>
<dbReference type="GO" id="GO:0051536">
    <property type="term" value="F:iron-sulfur cluster binding"/>
    <property type="evidence" value="ECO:0007669"/>
    <property type="project" value="UniProtKB-KW"/>
</dbReference>
<dbReference type="PANTHER" id="PTHR43432">
    <property type="entry name" value="SLR0285 PROTEIN"/>
    <property type="match status" value="1"/>
</dbReference>
<dbReference type="InterPro" id="IPR006638">
    <property type="entry name" value="Elp3/MiaA/NifB-like_rSAM"/>
</dbReference>
<evidence type="ECO:0000313" key="7">
    <source>
        <dbReference type="Proteomes" id="UP000034883"/>
    </source>
</evidence>
<name>A0A0F6YFR4_9BACT</name>
<evidence type="ECO:0000259" key="5">
    <source>
        <dbReference type="PROSITE" id="PS51918"/>
    </source>
</evidence>
<dbReference type="NCBIfam" id="NF033668">
    <property type="entry name" value="rSAM_PA0069"/>
    <property type="match status" value="1"/>
</dbReference>
<feature type="region of interest" description="Disordered" evidence="4">
    <location>
        <begin position="317"/>
        <end position="342"/>
    </location>
</feature>
<feature type="domain" description="Radical SAM core" evidence="5">
    <location>
        <begin position="45"/>
        <end position="282"/>
    </location>
</feature>
<evidence type="ECO:0000256" key="2">
    <source>
        <dbReference type="ARBA" id="ARBA00023004"/>
    </source>
</evidence>
<dbReference type="KEGG" id="samy:DB32_001056"/>
<dbReference type="SUPFAM" id="SSF102114">
    <property type="entry name" value="Radical SAM enzymes"/>
    <property type="match status" value="1"/>
</dbReference>
<dbReference type="GO" id="GO:0003824">
    <property type="term" value="F:catalytic activity"/>
    <property type="evidence" value="ECO:0007669"/>
    <property type="project" value="InterPro"/>
</dbReference>